<sequence length="49" mass="5518">MLEPSENTPEVSNEQPKVGLGLGFWIIIILFYLSLVIMLFTVLLIIALK</sequence>
<evidence type="ECO:0000256" key="1">
    <source>
        <dbReference type="SAM" id="Phobius"/>
    </source>
</evidence>
<evidence type="ECO:0000313" key="3">
    <source>
        <dbReference type="EMBL" id="WJW65981.1"/>
    </source>
</evidence>
<keyword evidence="5" id="KW-1185">Reference proteome</keyword>
<feature type="transmembrane region" description="Helical" evidence="1">
    <location>
        <begin position="20"/>
        <end position="48"/>
    </location>
</feature>
<accession>A0A8T7M154</accession>
<dbReference type="EMBL" id="JACATZ010000001">
    <property type="protein sequence ID" value="NWJ46612.1"/>
    <property type="molecule type" value="Genomic_DNA"/>
</dbReference>
<keyword evidence="1" id="KW-0812">Transmembrane</keyword>
<dbReference type="Proteomes" id="UP000521676">
    <property type="component" value="Unassembled WGS sequence"/>
</dbReference>
<organism evidence="2 4">
    <name type="scientific">Candidatus Chlorohelix allophototropha</name>
    <dbReference type="NCBI Taxonomy" id="3003348"/>
    <lineage>
        <taxon>Bacteria</taxon>
        <taxon>Bacillati</taxon>
        <taxon>Chloroflexota</taxon>
        <taxon>Chloroflexia</taxon>
        <taxon>Candidatus Chloroheliales</taxon>
        <taxon>Candidatus Chloroheliaceae</taxon>
        <taxon>Candidatus Chlorohelix</taxon>
    </lineage>
</organism>
<reference evidence="2 4" key="1">
    <citation type="submission" date="2020-06" db="EMBL/GenBank/DDBJ databases">
        <title>Anoxygenic phototrophic Chloroflexota member uses a Type I reaction center.</title>
        <authorList>
            <person name="Tsuji J.M."/>
            <person name="Shaw N.A."/>
            <person name="Nagashima S."/>
            <person name="Venkiteswaran J."/>
            <person name="Schiff S.L."/>
            <person name="Hanada S."/>
            <person name="Tank M."/>
            <person name="Neufeld J.D."/>
        </authorList>
    </citation>
    <scope>NUCLEOTIDE SEQUENCE [LARGE SCALE GENOMIC DNA]</scope>
    <source>
        <strain evidence="2">L227-S17</strain>
    </source>
</reference>
<proteinExistence type="predicted"/>
<evidence type="ECO:0000313" key="4">
    <source>
        <dbReference type="Proteomes" id="UP000521676"/>
    </source>
</evidence>
<dbReference type="RefSeq" id="WP_341467867.1">
    <property type="nucleotide sequence ID" value="NZ_CP128399.1"/>
</dbReference>
<protein>
    <submittedName>
        <fullName evidence="2">Uncharacterized protein</fullName>
    </submittedName>
</protein>
<evidence type="ECO:0000313" key="2">
    <source>
        <dbReference type="EMBL" id="NWJ46612.1"/>
    </source>
</evidence>
<dbReference type="EMBL" id="CP128399">
    <property type="protein sequence ID" value="WJW65981.1"/>
    <property type="molecule type" value="Genomic_DNA"/>
</dbReference>
<keyword evidence="1" id="KW-0472">Membrane</keyword>
<dbReference type="Proteomes" id="UP001431572">
    <property type="component" value="Chromosome 1"/>
</dbReference>
<keyword evidence="1" id="KW-1133">Transmembrane helix</keyword>
<gene>
    <name evidence="2" type="ORF">HXX08_12090</name>
    <name evidence="3" type="ORF">OZ401_001762</name>
</gene>
<reference evidence="3" key="2">
    <citation type="journal article" date="2024" name="Nature">
        <title>Anoxygenic phototroph of the Chloroflexota uses a type I reaction centre.</title>
        <authorList>
            <person name="Tsuji J.M."/>
            <person name="Shaw N.A."/>
            <person name="Nagashima S."/>
            <person name="Venkiteswaran J.J."/>
            <person name="Schiff S.L."/>
            <person name="Watanabe T."/>
            <person name="Fukui M."/>
            <person name="Hanada S."/>
            <person name="Tank M."/>
            <person name="Neufeld J.D."/>
        </authorList>
    </citation>
    <scope>NUCLEOTIDE SEQUENCE</scope>
    <source>
        <strain evidence="3">L227-S17</strain>
    </source>
</reference>
<name>A0A8T7M154_9CHLR</name>
<evidence type="ECO:0000313" key="5">
    <source>
        <dbReference type="Proteomes" id="UP001431572"/>
    </source>
</evidence>
<dbReference type="AlphaFoldDB" id="A0A8T7M154"/>